<evidence type="ECO:0000313" key="4">
    <source>
        <dbReference type="Proteomes" id="UP000799757"/>
    </source>
</evidence>
<protein>
    <submittedName>
        <fullName evidence="3">Uncharacterized protein</fullName>
    </submittedName>
</protein>
<keyword evidence="2" id="KW-1133">Transmembrane helix</keyword>
<dbReference type="OrthoDB" id="3800706at2759"/>
<dbReference type="AlphaFoldDB" id="A0A6A6X2W6"/>
<gene>
    <name evidence="3" type="ORF">K505DRAFT_419758</name>
</gene>
<feature type="compositionally biased region" description="Basic and acidic residues" evidence="1">
    <location>
        <begin position="149"/>
        <end position="168"/>
    </location>
</feature>
<evidence type="ECO:0000256" key="2">
    <source>
        <dbReference type="SAM" id="Phobius"/>
    </source>
</evidence>
<proteinExistence type="predicted"/>
<feature type="transmembrane region" description="Helical" evidence="2">
    <location>
        <begin position="20"/>
        <end position="43"/>
    </location>
</feature>
<dbReference type="Proteomes" id="UP000799757">
    <property type="component" value="Unassembled WGS sequence"/>
</dbReference>
<evidence type="ECO:0000313" key="3">
    <source>
        <dbReference type="EMBL" id="KAF2790548.1"/>
    </source>
</evidence>
<keyword evidence="4" id="KW-1185">Reference proteome</keyword>
<name>A0A6A6X2W6_9PLEO</name>
<organism evidence="3 4">
    <name type="scientific">Melanomma pulvis-pyrius CBS 109.77</name>
    <dbReference type="NCBI Taxonomy" id="1314802"/>
    <lineage>
        <taxon>Eukaryota</taxon>
        <taxon>Fungi</taxon>
        <taxon>Dikarya</taxon>
        <taxon>Ascomycota</taxon>
        <taxon>Pezizomycotina</taxon>
        <taxon>Dothideomycetes</taxon>
        <taxon>Pleosporomycetidae</taxon>
        <taxon>Pleosporales</taxon>
        <taxon>Melanommataceae</taxon>
        <taxon>Melanomma</taxon>
    </lineage>
</organism>
<accession>A0A6A6X2W6</accession>
<reference evidence="3" key="1">
    <citation type="journal article" date="2020" name="Stud. Mycol.">
        <title>101 Dothideomycetes genomes: a test case for predicting lifestyles and emergence of pathogens.</title>
        <authorList>
            <person name="Haridas S."/>
            <person name="Albert R."/>
            <person name="Binder M."/>
            <person name="Bloem J."/>
            <person name="Labutti K."/>
            <person name="Salamov A."/>
            <person name="Andreopoulos B."/>
            <person name="Baker S."/>
            <person name="Barry K."/>
            <person name="Bills G."/>
            <person name="Bluhm B."/>
            <person name="Cannon C."/>
            <person name="Castanera R."/>
            <person name="Culley D."/>
            <person name="Daum C."/>
            <person name="Ezra D."/>
            <person name="Gonzalez J."/>
            <person name="Henrissat B."/>
            <person name="Kuo A."/>
            <person name="Liang C."/>
            <person name="Lipzen A."/>
            <person name="Lutzoni F."/>
            <person name="Magnuson J."/>
            <person name="Mondo S."/>
            <person name="Nolan M."/>
            <person name="Ohm R."/>
            <person name="Pangilinan J."/>
            <person name="Park H.-J."/>
            <person name="Ramirez L."/>
            <person name="Alfaro M."/>
            <person name="Sun H."/>
            <person name="Tritt A."/>
            <person name="Yoshinaga Y."/>
            <person name="Zwiers L.-H."/>
            <person name="Turgeon B."/>
            <person name="Goodwin S."/>
            <person name="Spatafora J."/>
            <person name="Crous P."/>
            <person name="Grigoriev I."/>
        </authorList>
    </citation>
    <scope>NUCLEOTIDE SEQUENCE</scope>
    <source>
        <strain evidence="3">CBS 109.77</strain>
    </source>
</reference>
<keyword evidence="2" id="KW-0472">Membrane</keyword>
<keyword evidence="2" id="KW-0812">Transmembrane</keyword>
<evidence type="ECO:0000256" key="1">
    <source>
        <dbReference type="SAM" id="MobiDB-lite"/>
    </source>
</evidence>
<dbReference type="EMBL" id="MU002067">
    <property type="protein sequence ID" value="KAF2790548.1"/>
    <property type="molecule type" value="Genomic_DNA"/>
</dbReference>
<feature type="region of interest" description="Disordered" evidence="1">
    <location>
        <begin position="145"/>
        <end position="230"/>
    </location>
</feature>
<sequence>MGNDNNNGGGGGGKLKSEETILLLFTLFGILVVLFLLLIVVVLQTWALWRMAKVVVEQNTEDGDVARRKSSFGAAGFFGGSTVVGDEEAGAGGAGGVGGKKRYECCYRGFRDGVQTEAATGVGFRAGLAVPYHRELNLRFQHTTTPAQHTDRAEHQHNRWEERERRAGEAPIAPHTREASTEPKPNAHAYMNTPAANSTARLPRAARPPDRSQTRMAVWNASRAAGRKHG</sequence>